<keyword evidence="10" id="KW-1185">Reference proteome</keyword>
<feature type="coiled-coil region" evidence="6">
    <location>
        <begin position="31"/>
        <end position="58"/>
    </location>
</feature>
<gene>
    <name evidence="9" type="ORF">AHA02nite_08510</name>
</gene>
<keyword evidence="5 7" id="KW-0472">Membrane</keyword>
<organism evidence="9 10">
    <name type="scientific">Alkalibacillus haloalkaliphilus</name>
    <dbReference type="NCBI Taxonomy" id="94136"/>
    <lineage>
        <taxon>Bacteria</taxon>
        <taxon>Bacillati</taxon>
        <taxon>Bacillota</taxon>
        <taxon>Bacilli</taxon>
        <taxon>Bacillales</taxon>
        <taxon>Bacillaceae</taxon>
        <taxon>Alkalibacillus</taxon>
    </lineage>
</organism>
<dbReference type="RefSeq" id="WP_146814708.1">
    <property type="nucleotide sequence ID" value="NZ_BJYA01000003.1"/>
</dbReference>
<name>A0A511W1Z6_9BACI</name>
<keyword evidence="2" id="KW-1003">Cell membrane</keyword>
<proteinExistence type="predicted"/>
<evidence type="ECO:0000313" key="10">
    <source>
        <dbReference type="Proteomes" id="UP000321440"/>
    </source>
</evidence>
<feature type="transmembrane region" description="Helical" evidence="7">
    <location>
        <begin position="117"/>
        <end position="136"/>
    </location>
</feature>
<keyword evidence="4 7" id="KW-1133">Transmembrane helix</keyword>
<dbReference type="Gene3D" id="1.20.81.30">
    <property type="entry name" value="Type II secretion system (T2SS), domain F"/>
    <property type="match status" value="1"/>
</dbReference>
<dbReference type="OrthoDB" id="9803381at2"/>
<dbReference type="Pfam" id="PF00482">
    <property type="entry name" value="T2SSF"/>
    <property type="match status" value="1"/>
</dbReference>
<evidence type="ECO:0000256" key="6">
    <source>
        <dbReference type="SAM" id="Coils"/>
    </source>
</evidence>
<dbReference type="Proteomes" id="UP000321440">
    <property type="component" value="Unassembled WGS sequence"/>
</dbReference>
<dbReference type="GO" id="GO:0005886">
    <property type="term" value="C:plasma membrane"/>
    <property type="evidence" value="ECO:0007669"/>
    <property type="project" value="UniProtKB-SubCell"/>
</dbReference>
<dbReference type="EMBL" id="BJYA01000003">
    <property type="protein sequence ID" value="GEN45075.1"/>
    <property type="molecule type" value="Genomic_DNA"/>
</dbReference>
<evidence type="ECO:0000256" key="2">
    <source>
        <dbReference type="ARBA" id="ARBA00022475"/>
    </source>
</evidence>
<protein>
    <submittedName>
        <fullName evidence="9">Secretion system protein</fullName>
    </submittedName>
</protein>
<evidence type="ECO:0000259" key="8">
    <source>
        <dbReference type="Pfam" id="PF00482"/>
    </source>
</evidence>
<dbReference type="InterPro" id="IPR018076">
    <property type="entry name" value="T2SS_GspF_dom"/>
</dbReference>
<feature type="transmembrane region" description="Helical" evidence="7">
    <location>
        <begin position="294"/>
        <end position="314"/>
    </location>
</feature>
<evidence type="ECO:0000256" key="5">
    <source>
        <dbReference type="ARBA" id="ARBA00023136"/>
    </source>
</evidence>
<feature type="transmembrane region" description="Helical" evidence="7">
    <location>
        <begin position="6"/>
        <end position="28"/>
    </location>
</feature>
<evidence type="ECO:0000256" key="4">
    <source>
        <dbReference type="ARBA" id="ARBA00022989"/>
    </source>
</evidence>
<feature type="transmembrane region" description="Helical" evidence="7">
    <location>
        <begin position="93"/>
        <end position="111"/>
    </location>
</feature>
<accession>A0A511W1Z6</accession>
<comment type="subcellular location">
    <subcellularLocation>
        <location evidence="1">Cell membrane</location>
        <topology evidence="1">Multi-pass membrane protein</topology>
    </subcellularLocation>
</comment>
<reference evidence="9 10" key="1">
    <citation type="submission" date="2019-07" db="EMBL/GenBank/DDBJ databases">
        <title>Whole genome shotgun sequence of Alkalibacillus haloalkaliphilus NBRC 103110.</title>
        <authorList>
            <person name="Hosoyama A."/>
            <person name="Uohara A."/>
            <person name="Ohji S."/>
            <person name="Ichikawa N."/>
        </authorList>
    </citation>
    <scope>NUCLEOTIDE SEQUENCE [LARGE SCALE GENOMIC DNA]</scope>
    <source>
        <strain evidence="9 10">NBRC 103110</strain>
    </source>
</reference>
<keyword evidence="6" id="KW-0175">Coiled coil</keyword>
<dbReference type="InterPro" id="IPR042094">
    <property type="entry name" value="T2SS_GspF_sf"/>
</dbReference>
<evidence type="ECO:0000256" key="1">
    <source>
        <dbReference type="ARBA" id="ARBA00004651"/>
    </source>
</evidence>
<keyword evidence="3 7" id="KW-0812">Transmembrane</keyword>
<evidence type="ECO:0000256" key="7">
    <source>
        <dbReference type="SAM" id="Phobius"/>
    </source>
</evidence>
<evidence type="ECO:0000313" key="9">
    <source>
        <dbReference type="EMBL" id="GEN45075.1"/>
    </source>
</evidence>
<feature type="domain" description="Type II secretion system protein GspF" evidence="8">
    <location>
        <begin position="155"/>
        <end position="279"/>
    </location>
</feature>
<dbReference type="AlphaFoldDB" id="A0A511W1Z6"/>
<feature type="transmembrane region" description="Helical" evidence="7">
    <location>
        <begin position="263"/>
        <end position="282"/>
    </location>
</feature>
<dbReference type="PANTHER" id="PTHR35007">
    <property type="entry name" value="INTEGRAL MEMBRANE PROTEIN-RELATED"/>
    <property type="match status" value="1"/>
</dbReference>
<sequence>MSLSMLFALVFSFIFFFIIFRSAFLWAFRHKINIDRRLDNMTSEEEEVEEKSEKKEQSTMMRWVSWLGNQIPWKPISNQWEERLVVAGISLKLQEFYVVRVMFVLFTFFILMAWLNIWIALLSILLTWFYLPRLYLKIKTKKRLNRSVTQLANALGTMSNSMRAGFSFMQSMQVVAKEMPDPIGPEFELTIKEINLGGSYEEAFSHLLKRLPNKDLEMVVSALLIQRQSGGNLAVLLETLRDTIQGRLRVKDEVRTLTAQGRISSWIISLLPIGLALVINVIHPGFFEPLFTNIFGWMLIIFGGLFFVIGWLLINKIVQVEV</sequence>
<evidence type="ECO:0000256" key="3">
    <source>
        <dbReference type="ARBA" id="ARBA00022692"/>
    </source>
</evidence>
<comment type="caution">
    <text evidence="9">The sequence shown here is derived from an EMBL/GenBank/DDBJ whole genome shotgun (WGS) entry which is preliminary data.</text>
</comment>
<dbReference type="PANTHER" id="PTHR35007:SF1">
    <property type="entry name" value="PILUS ASSEMBLY PROTEIN"/>
    <property type="match status" value="1"/>
</dbReference>